<dbReference type="InterPro" id="IPR009060">
    <property type="entry name" value="UBA-like_sf"/>
</dbReference>
<reference evidence="7 8" key="1">
    <citation type="submission" date="2019-05" db="EMBL/GenBank/DDBJ databases">
        <authorList>
            <person name="Qu J.-H."/>
        </authorList>
    </citation>
    <scope>NUCLEOTIDE SEQUENCE [LARGE SCALE GENOMIC DNA]</scope>
    <source>
        <strain evidence="7 8">T17</strain>
    </source>
</reference>
<dbReference type="RefSeq" id="WP_138368180.1">
    <property type="nucleotide sequence ID" value="NZ_VCEJ01000008.1"/>
</dbReference>
<dbReference type="CDD" id="cd14275">
    <property type="entry name" value="UBA_EF-Ts"/>
    <property type="match status" value="1"/>
</dbReference>
<keyword evidence="8" id="KW-1185">Reference proteome</keyword>
<comment type="function">
    <text evidence="5">Associates with the EF-Tu.GDP complex and induces the exchange of GDP to GTP. It remains bound to the aminoacyl-tRNA.EF-Tu.GTP complex up to the GTP hydrolysis stage on the ribosome.</text>
</comment>
<dbReference type="Gene3D" id="1.10.8.10">
    <property type="entry name" value="DNA helicase RuvA subunit, C-terminal domain"/>
    <property type="match status" value="1"/>
</dbReference>
<comment type="similarity">
    <text evidence="1 5">Belongs to the EF-Ts family.</text>
</comment>
<dbReference type="InterPro" id="IPR014039">
    <property type="entry name" value="Transl_elong_EFTs/EF1B_dimer"/>
</dbReference>
<dbReference type="Gene3D" id="3.30.479.20">
    <property type="entry name" value="Elongation factor Ts, dimerisation domain"/>
    <property type="match status" value="2"/>
</dbReference>
<dbReference type="FunFam" id="1.10.8.10:FF:000001">
    <property type="entry name" value="Elongation factor Ts"/>
    <property type="match status" value="1"/>
</dbReference>
<sequence>MAITAQDVNKLRQMTGAGMMDCKKALQEADGDFEQAVDILRKQGQKVAAKRADNAVSEGTVLVKISADGTNGKLVALACETEPVSNVEDFKNLAQSILDKAVADDIADKDALLAATLEDGRPVSEHIVDLVGKLGEKLEITSYENVTADQVVPYIHSNGKLGVLVAFDGVNGTDVNELGKDVAMQIAAMKPIALDKDGVDSATVEREIEVGKEQARAEGKPEAMLEKIAQGKLQKFYKDNTLLNQEFVKDSSLTIRQLLEKTAKGLTVKSFKRIAIGG</sequence>
<dbReference type="InterPro" id="IPR036402">
    <property type="entry name" value="EF-Ts_dimer_sf"/>
</dbReference>
<dbReference type="SUPFAM" id="SSF46934">
    <property type="entry name" value="UBA-like"/>
    <property type="match status" value="1"/>
</dbReference>
<dbReference type="PANTHER" id="PTHR11741">
    <property type="entry name" value="ELONGATION FACTOR TS"/>
    <property type="match status" value="1"/>
</dbReference>
<evidence type="ECO:0000256" key="5">
    <source>
        <dbReference type="HAMAP-Rule" id="MF_00050"/>
    </source>
</evidence>
<dbReference type="GO" id="GO:0005737">
    <property type="term" value="C:cytoplasm"/>
    <property type="evidence" value="ECO:0007669"/>
    <property type="project" value="UniProtKB-SubCell"/>
</dbReference>
<keyword evidence="4 5" id="KW-0648">Protein biosynthesis</keyword>
<dbReference type="SUPFAM" id="SSF54713">
    <property type="entry name" value="Elongation factor Ts (EF-Ts), dimerisation domain"/>
    <property type="match status" value="2"/>
</dbReference>
<comment type="caution">
    <text evidence="5">Lacks conserved residue(s) required for the propagation of feature annotation.</text>
</comment>
<dbReference type="Proteomes" id="UP000306402">
    <property type="component" value="Unassembled WGS sequence"/>
</dbReference>
<gene>
    <name evidence="5" type="primary">tsf</name>
    <name evidence="7" type="ORF">FEN17_25180</name>
</gene>
<dbReference type="EMBL" id="VCEJ01000008">
    <property type="protein sequence ID" value="TLU98081.1"/>
    <property type="molecule type" value="Genomic_DNA"/>
</dbReference>
<evidence type="ECO:0000256" key="4">
    <source>
        <dbReference type="ARBA" id="ARBA00022917"/>
    </source>
</evidence>
<organism evidence="7 8">
    <name type="scientific">Dyadobacter luticola</name>
    <dbReference type="NCBI Taxonomy" id="1979387"/>
    <lineage>
        <taxon>Bacteria</taxon>
        <taxon>Pseudomonadati</taxon>
        <taxon>Bacteroidota</taxon>
        <taxon>Cytophagia</taxon>
        <taxon>Cytophagales</taxon>
        <taxon>Spirosomataceae</taxon>
        <taxon>Dyadobacter</taxon>
    </lineage>
</organism>
<evidence type="ECO:0000313" key="8">
    <source>
        <dbReference type="Proteomes" id="UP000306402"/>
    </source>
</evidence>
<dbReference type="OrthoDB" id="9808348at2"/>
<dbReference type="NCBIfam" id="TIGR00116">
    <property type="entry name" value="tsf"/>
    <property type="match status" value="1"/>
</dbReference>
<dbReference type="GO" id="GO:0003746">
    <property type="term" value="F:translation elongation factor activity"/>
    <property type="evidence" value="ECO:0007669"/>
    <property type="project" value="UniProtKB-UniRule"/>
</dbReference>
<protein>
    <recommendedName>
        <fullName evidence="2 5">Elongation factor Ts</fullName>
        <shortName evidence="5">EF-Ts</shortName>
    </recommendedName>
</protein>
<dbReference type="PROSITE" id="PS01126">
    <property type="entry name" value="EF_TS_1"/>
    <property type="match status" value="1"/>
</dbReference>
<dbReference type="AlphaFoldDB" id="A0A5R9KP63"/>
<dbReference type="PANTHER" id="PTHR11741:SF0">
    <property type="entry name" value="ELONGATION FACTOR TS, MITOCHONDRIAL"/>
    <property type="match status" value="1"/>
</dbReference>
<dbReference type="HAMAP" id="MF_00050">
    <property type="entry name" value="EF_Ts"/>
    <property type="match status" value="1"/>
</dbReference>
<accession>A0A5R9KP63</accession>
<keyword evidence="5" id="KW-0963">Cytoplasm</keyword>
<evidence type="ECO:0000259" key="6">
    <source>
        <dbReference type="Pfam" id="PF00889"/>
    </source>
</evidence>
<evidence type="ECO:0000313" key="7">
    <source>
        <dbReference type="EMBL" id="TLU98081.1"/>
    </source>
</evidence>
<evidence type="ECO:0000256" key="1">
    <source>
        <dbReference type="ARBA" id="ARBA00005532"/>
    </source>
</evidence>
<name>A0A5R9KP63_9BACT</name>
<comment type="subcellular location">
    <subcellularLocation>
        <location evidence="5">Cytoplasm</location>
    </subcellularLocation>
</comment>
<keyword evidence="3 5" id="KW-0251">Elongation factor</keyword>
<comment type="caution">
    <text evidence="7">The sequence shown here is derived from an EMBL/GenBank/DDBJ whole genome shotgun (WGS) entry which is preliminary data.</text>
</comment>
<proteinExistence type="inferred from homology"/>
<dbReference type="Gene3D" id="1.10.286.20">
    <property type="match status" value="1"/>
</dbReference>
<evidence type="ECO:0000256" key="2">
    <source>
        <dbReference type="ARBA" id="ARBA00016956"/>
    </source>
</evidence>
<dbReference type="Pfam" id="PF00889">
    <property type="entry name" value="EF_TS"/>
    <property type="match status" value="1"/>
</dbReference>
<evidence type="ECO:0000256" key="3">
    <source>
        <dbReference type="ARBA" id="ARBA00022768"/>
    </source>
</evidence>
<dbReference type="InterPro" id="IPR018101">
    <property type="entry name" value="Transl_elong_Ts_CS"/>
</dbReference>
<dbReference type="InterPro" id="IPR001816">
    <property type="entry name" value="Transl_elong_EFTs/EF1B"/>
</dbReference>
<feature type="domain" description="Translation elongation factor EFTs/EF1B dimerisation" evidence="6">
    <location>
        <begin position="73"/>
        <end position="277"/>
    </location>
</feature>